<keyword evidence="5" id="KW-1185">Reference proteome</keyword>
<dbReference type="InterPro" id="IPR011009">
    <property type="entry name" value="Kinase-like_dom_sf"/>
</dbReference>
<reference evidence="3 4" key="1">
    <citation type="submission" date="2016-10" db="EMBL/GenBank/DDBJ databases">
        <authorList>
            <person name="de Groot N.N."/>
        </authorList>
    </citation>
    <scope>NUCLEOTIDE SEQUENCE [LARGE SCALE GENOMIC DNA]</scope>
    <source>
        <strain evidence="3 4">CPCC 202808</strain>
    </source>
</reference>
<evidence type="ECO:0000313" key="3">
    <source>
        <dbReference type="EMBL" id="SFG71843.1"/>
    </source>
</evidence>
<dbReference type="PIRSF" id="PIRSF006221">
    <property type="entry name" value="Ketosamine-3-kinase"/>
    <property type="match status" value="1"/>
</dbReference>
<sequence>MARQASIAQHVEELLGTSVVATNPVAGGDVCVATRARLGDGRSVFVKARPGAPDDFFPTEAAHLDWLASAGEDAAAIPAVLGVGQECLVLEWLEAGRPTPEAAEQLGQALARTHRSGAASFGGQADGYIGALPQPNEPAGTWSAFYARNRVEPYLRTAFNRGRLQADDANAICAVLDHLDDHAGPPEPPARIHGDLWSGNIVWALDGVPRLVDPAAHGGHRETDLAMLALFGTPHLDRLVAAYDEVFPLADGWRDRVALHQLHPLLTHAAAFGGGYGARAGQAARSLTAALATRGAETEA</sequence>
<evidence type="ECO:0000313" key="4">
    <source>
        <dbReference type="Proteomes" id="UP000199052"/>
    </source>
</evidence>
<dbReference type="RefSeq" id="WP_092883838.1">
    <property type="nucleotide sequence ID" value="NZ_FOOI01000008.1"/>
</dbReference>
<dbReference type="Proteomes" id="UP000199052">
    <property type="component" value="Unassembled WGS sequence"/>
</dbReference>
<dbReference type="Gene3D" id="1.10.510.10">
    <property type="entry name" value="Transferase(Phosphotransferase) domain 1"/>
    <property type="match status" value="1"/>
</dbReference>
<gene>
    <name evidence="2" type="ORF">FHR37_005283</name>
    <name evidence="3" type="ORF">SAMN05421678_10813</name>
</gene>
<dbReference type="Gene3D" id="3.30.200.20">
    <property type="entry name" value="Phosphorylase Kinase, domain 1"/>
    <property type="match status" value="1"/>
</dbReference>
<dbReference type="STRING" id="504797.SAMN05421678_10813"/>
<reference evidence="2 5" key="2">
    <citation type="submission" date="2020-07" db="EMBL/GenBank/DDBJ databases">
        <title>Sequencing the genomes of 1000 actinobacteria strains.</title>
        <authorList>
            <person name="Klenk H.-P."/>
        </authorList>
    </citation>
    <scope>NUCLEOTIDE SEQUENCE [LARGE SCALE GENOMIC DNA]</scope>
    <source>
        <strain evidence="2 5">DSM 45117</strain>
    </source>
</reference>
<evidence type="ECO:0000256" key="1">
    <source>
        <dbReference type="PIRNR" id="PIRNR006221"/>
    </source>
</evidence>
<protein>
    <submittedName>
        <fullName evidence="3">Fructosamine-3-kinase</fullName>
    </submittedName>
</protein>
<keyword evidence="1 3" id="KW-0418">Kinase</keyword>
<dbReference type="PANTHER" id="PTHR12149:SF8">
    <property type="entry name" value="PROTEIN-RIBULOSAMINE 3-KINASE"/>
    <property type="match status" value="1"/>
</dbReference>
<evidence type="ECO:0000313" key="5">
    <source>
        <dbReference type="Proteomes" id="UP000533017"/>
    </source>
</evidence>
<organism evidence="3 4">
    <name type="scientific">Actinopolymorpha cephalotaxi</name>
    <dbReference type="NCBI Taxonomy" id="504797"/>
    <lineage>
        <taxon>Bacteria</taxon>
        <taxon>Bacillati</taxon>
        <taxon>Actinomycetota</taxon>
        <taxon>Actinomycetes</taxon>
        <taxon>Propionibacteriales</taxon>
        <taxon>Actinopolymorphaceae</taxon>
        <taxon>Actinopolymorpha</taxon>
    </lineage>
</organism>
<dbReference type="AlphaFoldDB" id="A0A1I2U4D3"/>
<dbReference type="Gene3D" id="1.20.1270.240">
    <property type="match status" value="1"/>
</dbReference>
<keyword evidence="1" id="KW-0808">Transferase</keyword>
<dbReference type="GO" id="GO:0016301">
    <property type="term" value="F:kinase activity"/>
    <property type="evidence" value="ECO:0007669"/>
    <property type="project" value="UniProtKB-UniRule"/>
</dbReference>
<dbReference type="SUPFAM" id="SSF56112">
    <property type="entry name" value="Protein kinase-like (PK-like)"/>
    <property type="match status" value="1"/>
</dbReference>
<name>A0A1I2U4D3_9ACTN</name>
<proteinExistence type="inferred from homology"/>
<dbReference type="EMBL" id="JACBZA010000001">
    <property type="protein sequence ID" value="NYH86432.1"/>
    <property type="molecule type" value="Genomic_DNA"/>
</dbReference>
<evidence type="ECO:0000313" key="2">
    <source>
        <dbReference type="EMBL" id="NYH86432.1"/>
    </source>
</evidence>
<dbReference type="InterPro" id="IPR016477">
    <property type="entry name" value="Fructo-/Ketosamine-3-kinase"/>
</dbReference>
<dbReference type="Pfam" id="PF03881">
    <property type="entry name" value="Fructosamin_kin"/>
    <property type="match status" value="1"/>
</dbReference>
<dbReference type="PANTHER" id="PTHR12149">
    <property type="entry name" value="FRUCTOSAMINE 3 KINASE-RELATED PROTEIN"/>
    <property type="match status" value="1"/>
</dbReference>
<dbReference type="EMBL" id="FOOI01000008">
    <property type="protein sequence ID" value="SFG71843.1"/>
    <property type="molecule type" value="Genomic_DNA"/>
</dbReference>
<comment type="similarity">
    <text evidence="1">Belongs to the fructosamine kinase family.</text>
</comment>
<dbReference type="OrthoDB" id="5291879at2"/>
<dbReference type="Proteomes" id="UP000533017">
    <property type="component" value="Unassembled WGS sequence"/>
</dbReference>
<accession>A0A1I2U4D3</accession>